<gene>
    <name evidence="1" type="primary">ORF10066</name>
</gene>
<dbReference type="EMBL" id="HACG01003313">
    <property type="protein sequence ID" value="CEK50178.1"/>
    <property type="molecule type" value="Transcribed_RNA"/>
</dbReference>
<accession>A0A0B6Y224</accession>
<organism evidence="1">
    <name type="scientific">Arion vulgaris</name>
    <dbReference type="NCBI Taxonomy" id="1028688"/>
    <lineage>
        <taxon>Eukaryota</taxon>
        <taxon>Metazoa</taxon>
        <taxon>Spiralia</taxon>
        <taxon>Lophotrochozoa</taxon>
        <taxon>Mollusca</taxon>
        <taxon>Gastropoda</taxon>
        <taxon>Heterobranchia</taxon>
        <taxon>Euthyneura</taxon>
        <taxon>Panpulmonata</taxon>
        <taxon>Eupulmonata</taxon>
        <taxon>Stylommatophora</taxon>
        <taxon>Helicina</taxon>
        <taxon>Arionoidea</taxon>
        <taxon>Arionidae</taxon>
        <taxon>Arion</taxon>
    </lineage>
</organism>
<dbReference type="AlphaFoldDB" id="A0A0B6Y224"/>
<sequence length="67" mass="7672">KNNVKFRNDENQTHILNCKHSKGNNYMNNIEEAGSCSGKSNPLQIASVSKTEFNQGDTNWQRQKFEV</sequence>
<name>A0A0B6Y224_9EUPU</name>
<feature type="non-terminal residue" evidence="1">
    <location>
        <position position="67"/>
    </location>
</feature>
<proteinExistence type="predicted"/>
<evidence type="ECO:0000313" key="1">
    <source>
        <dbReference type="EMBL" id="CEK50178.1"/>
    </source>
</evidence>
<protein>
    <submittedName>
        <fullName evidence="1">Uncharacterized protein</fullName>
    </submittedName>
</protein>
<reference evidence="1" key="1">
    <citation type="submission" date="2014-12" db="EMBL/GenBank/DDBJ databases">
        <title>Insight into the proteome of Arion vulgaris.</title>
        <authorList>
            <person name="Aradska J."/>
            <person name="Bulat T."/>
            <person name="Smidak R."/>
            <person name="Sarate P."/>
            <person name="Gangsoo J."/>
            <person name="Sialana F."/>
            <person name="Bilban M."/>
            <person name="Lubec G."/>
        </authorList>
    </citation>
    <scope>NUCLEOTIDE SEQUENCE</scope>
    <source>
        <tissue evidence="1">Skin</tissue>
    </source>
</reference>
<feature type="non-terminal residue" evidence="1">
    <location>
        <position position="1"/>
    </location>
</feature>